<dbReference type="InterPro" id="IPR027351">
    <property type="entry name" value="(+)RNA_virus_helicase_core_dom"/>
</dbReference>
<dbReference type="GO" id="GO:0006351">
    <property type="term" value="P:DNA-templated transcription"/>
    <property type="evidence" value="ECO:0007669"/>
    <property type="project" value="InterPro"/>
</dbReference>
<evidence type="ECO:0000256" key="3">
    <source>
        <dbReference type="ARBA" id="ARBA00022695"/>
    </source>
</evidence>
<dbReference type="Pfam" id="PF00978">
    <property type="entry name" value="RdRP_2"/>
    <property type="match status" value="1"/>
</dbReference>
<evidence type="ECO:0000259" key="11">
    <source>
        <dbReference type="PROSITE" id="PS51743"/>
    </source>
</evidence>
<feature type="compositionally biased region" description="Polar residues" evidence="9">
    <location>
        <begin position="938"/>
        <end position="960"/>
    </location>
</feature>
<organism evidence="12 13">
    <name type="scientific">Phaseolus vulgaris alphaendornavirus 2</name>
    <dbReference type="NCBI Taxonomy" id="1188793"/>
    <lineage>
        <taxon>Viruses</taxon>
        <taxon>Riboviria</taxon>
        <taxon>Orthornavirae</taxon>
        <taxon>Kitrinoviricota</taxon>
        <taxon>Alsuviricetes</taxon>
        <taxon>Martellivirales</taxon>
        <taxon>Endornaviridae</taxon>
        <taxon>Alphaendornavirus</taxon>
        <taxon>Alphaendornavirus fuphaseoli</taxon>
    </lineage>
</organism>
<dbReference type="GO" id="GO:0016758">
    <property type="term" value="F:hexosyltransferase activity"/>
    <property type="evidence" value="ECO:0007669"/>
    <property type="project" value="InterPro"/>
</dbReference>
<evidence type="ECO:0000256" key="8">
    <source>
        <dbReference type="ARBA" id="ARBA00047984"/>
    </source>
</evidence>
<evidence type="ECO:0000256" key="2">
    <source>
        <dbReference type="ARBA" id="ARBA00022679"/>
    </source>
</evidence>
<protein>
    <submittedName>
        <fullName evidence="12">Polyprotein</fullName>
    </submittedName>
</protein>
<feature type="compositionally biased region" description="Polar residues" evidence="9">
    <location>
        <begin position="3574"/>
        <end position="3590"/>
    </location>
</feature>
<dbReference type="InterPro" id="IPR004276">
    <property type="entry name" value="GlycoTrans_28_N"/>
</dbReference>
<feature type="compositionally biased region" description="Polar residues" evidence="9">
    <location>
        <begin position="879"/>
        <end position="892"/>
    </location>
</feature>
<dbReference type="InterPro" id="IPR050426">
    <property type="entry name" value="Glycosyltransferase_28"/>
</dbReference>
<dbReference type="InterPro" id="IPR001788">
    <property type="entry name" value="RNA-dep_RNA_pol_alsuvir"/>
</dbReference>
<dbReference type="Pfam" id="PF06722">
    <property type="entry name" value="EryCIII-like_C"/>
    <property type="match status" value="1"/>
</dbReference>
<dbReference type="Pfam" id="PF03033">
    <property type="entry name" value="Glyco_transf_28"/>
    <property type="match status" value="1"/>
</dbReference>
<dbReference type="KEGG" id="vg:37617204"/>
<dbReference type="SUPFAM" id="SSF53756">
    <property type="entry name" value="UDP-Glycosyltransferase/glycogen phosphorylase"/>
    <property type="match status" value="1"/>
</dbReference>
<dbReference type="GO" id="GO:0003724">
    <property type="term" value="F:RNA helicase activity"/>
    <property type="evidence" value="ECO:0007669"/>
    <property type="project" value="UniProtKB-EC"/>
</dbReference>
<evidence type="ECO:0000256" key="6">
    <source>
        <dbReference type="ARBA" id="ARBA00022840"/>
    </source>
</evidence>
<reference evidence="12 13" key="1">
    <citation type="journal article" date="2019" name="Viruses">
        <title>Double-Stranded RNA High-Throughput Sequencing Reveals a New Cytorhabdovirus in a Bean Golden Mosaic Virus-Resistant Common Bean Transgenic Line.</title>
        <authorList>
            <person name="Alves-Freitas D.M."/>
            <person name="Pinheiro-Lima B."/>
            <person name="Faria J.C."/>
            <person name="Lacorte C."/>
            <person name="Ribeiro S.G."/>
            <person name="Melo F.L."/>
        </authorList>
    </citation>
    <scope>NUCLEOTIDE SEQUENCE [LARGE SCALE GENOMIC DNA]</scope>
    <source>
        <strain evidence="12">PvEV-2_Brazil</strain>
    </source>
</reference>
<dbReference type="GO" id="GO:0003968">
    <property type="term" value="F:RNA-directed RNA polymerase activity"/>
    <property type="evidence" value="ECO:0007669"/>
    <property type="project" value="UniProtKB-KW"/>
</dbReference>
<keyword evidence="6" id="KW-0067">ATP-binding</keyword>
<feature type="domain" description="Alphavirus-like MT" evidence="11">
    <location>
        <begin position="349"/>
        <end position="519"/>
    </location>
</feature>
<keyword evidence="2" id="KW-0808">Transferase</keyword>
<dbReference type="Gene3D" id="3.40.50.300">
    <property type="entry name" value="P-loop containing nucleotide triphosphate hydrolases"/>
    <property type="match status" value="2"/>
</dbReference>
<feature type="domain" description="RdRp catalytic" evidence="10">
    <location>
        <begin position="4661"/>
        <end position="4774"/>
    </location>
</feature>
<dbReference type="InterPro" id="IPR027417">
    <property type="entry name" value="P-loop_NTPase"/>
</dbReference>
<dbReference type="InterPro" id="IPR007094">
    <property type="entry name" value="RNA-dir_pol_PSvirus"/>
</dbReference>
<dbReference type="InterPro" id="IPR010610">
    <property type="entry name" value="EryCIII-like_C"/>
</dbReference>
<feature type="compositionally biased region" description="Basic and acidic residues" evidence="9">
    <location>
        <begin position="3646"/>
        <end position="3676"/>
    </location>
</feature>
<name>A0A0P0FIB2_9VIRU</name>
<feature type="compositionally biased region" description="Basic and acidic residues" evidence="9">
    <location>
        <begin position="910"/>
        <end position="923"/>
    </location>
</feature>
<evidence type="ECO:0000313" key="12">
    <source>
        <dbReference type="EMBL" id="ALJ56098.1"/>
    </source>
</evidence>
<dbReference type="EMBL" id="KT456288">
    <property type="protein sequence ID" value="ALJ56098.1"/>
    <property type="molecule type" value="Genomic_RNA"/>
</dbReference>
<keyword evidence="7" id="KW-0693">Viral RNA replication</keyword>
<dbReference type="InterPro" id="IPR002588">
    <property type="entry name" value="Alphavirus-like_MT_dom"/>
</dbReference>
<feature type="region of interest" description="Disordered" evidence="9">
    <location>
        <begin position="3556"/>
        <end position="3612"/>
    </location>
</feature>
<sequence>MARKLDKVSFLKSLGGSHHPKIQASHEHTSNRVLMRKLNKRNECSARNVYRQSNYKVKLHSSKTVVPAVMAARQGEELEFLEFGYEECVPDLNKIDIRTIRSMMQLFEQGHCHIDITPEEVQATLHNCQLQSTEPYYGAPGKLYYKHCRPLLTPRSKEDGTTTEAARDLLLGIIKKFGGSVLGMLYQDCANNANMTPHVYRQGNRYGFKAMEMAQPDAATLCCYCKTVNFVWLYGETDGLQKSRCGVCMTPLLLEHAVPEHIMWPILTVHDITQLHVGATELQNAAITLQLDGQPPITTKTMSKLIEQDFKNMRSIMSRAMAKTVYVPNGMTDFQHNHLTGQVPAYKLIRTNAMPNPHAMLAAERRIATIMFADKRGPGQTILDVGSRKNLTGLKEWHGMGPIMDWRDVERYNDKPLSTNICDHTVRTCECMQGKKPMVMCIDSIYDIDPCDVLKLMHTVQTNQLFFCVSTAEVDFESTSGLLAHGQGMWSRHKDKLVTSLRGDDRPYVNSWKLTKLWSTADLIQINQVELNLQTIKVLGNHLLRVLTIVPSGMDCLRTRQLDHRTMTQVDLVAPVIDVESWLNVFGVPKISYKLTKLDLQLYRALYSRNLTGSLSFNKLIEFGLGYAHVKYTTRTSTITHHHISADDIRLHAMLACVATRRKFAWVKAVTALNTTSNAFGLDPVEVVKLMSIDLAGKLVNEIWGALLPDGALKSKLSGMVDTVKAWINDPFWDALEQLNEGSKRFEPNVVVWPMLTAETSVESDYVCCHHNLWCEHEAKLEELCECCRLATKLSDSQYCLCCRPQAPKHKCAHHCYGNHGDVKQKGEINCTCCGLRTINGVCKCCVNKLGKWPAQQEGGIPLKYRREEINKAEKIVKSRTTTQEPPQTAQKTPPAGAASESGPTAHANKPSDEQKHSERVTEESQAELTILDKWKQGQASSSGTKTDVAQGMSSPNQQPKKNDEQVDQHAMSTEDEVVFNELKTLTTLDYACNVRYGYTYTVTEHLGVPNECNPLNLIGISELKYLPIGKKLHPPSWLTVMDRASVPGDGICGFHAINRVLGGNLSLVEMQRVTRRQTEFSADELLDYLAYLGKNGIILTKDTIASNKIDPFSDQYVCVRHCETDPNPKNHWEPCTVIQTEDMEYTPCFNGLFKQSQVNTKQLWMTTATTEIEHKNQVMRIVLELIKRAQPKQSAAAASELNLKLIDTLHDTWMSNNATMVNDPAAGLFHYKIRAEDYEYLACLVNRKMTADIKDDLIDPLNIGLMHDTDIDQLRSALLRNVVYQCCLMLNEGDGTERMTAELWTSMSIETTKVAGGLRMLQLGDTKVKTGDVISVNTISGPQHRLVWKHNGRYFCKEWMPPNHEKLRTTLHICRQSFKSAMIQMYCLSRNHIEFNKFKQLVETAVCTLGPAGSGKTTKIARDWTTDDLAIARTTVAVTSLREKLNSPKQLVMSHEKYSFTQPPTHRLVIDECTMFPWYELYFSLTTLPTSLVMYGDPNQISTIDTYMLGGERILDNIADYVPNKTLLKSTYRYGPKLCGILNSIVGEIVSNAPHDTMVLDLNLPTWDDSKLISIIHDAKPDVVLVHHNVTKRRIGKLLTTIKVETIHSYQSKEANAVLVVQYNEGGNSQIYMNKNYAVSAATRCKTKLVWVSVGLPDGMKLVDKLKGSSLDHRGEGLQDAIELTPNTRHIIRQAIDNGTISPATLTILQTTQLRREQIEIKPEEQRIERDLFTMEDVEKLVQELDIYNQRVWTPMDWGEFKNRWRASVPPGTKLEVDDDRRVLTAKVWGCTVTVTVQQDMSKFTMDLQISFLMRLAKSKIEKQFKQHYKDLWISEAMGRDCKSIIMDLRPEYRDDFARIVRPALMTNMVRPIPDTQPSTSTLNKDKVIVIDWQVTDDESSGGTQSTPRHAEIEDCDDNTLGDVERSGLIGASDIRFLYPVTNNMTPKQASLIADDTNPHLLPVKSIELLALVRAALPTIRLTVLFEECDNGYNLDLVSEESKVAMFEVTQHNMVVRSIGGTMKLRMGQLLLDAKLKVFATQTKRGGIWNRSPMLTDEQTQIVLAAYPWMQVYLDLDKAQDENVLIKHISQLDSYDYTARVAEFKNVLARYDELSQIYSQTGELVDVSGVKCCGPLLNESMIDAFGNANTVMTLNLDVGPTSNRIIRLLSEWTETQYDMGQMAKLDVLGSSVVMATYGGCTLCAGIKFSSRGVDLMKVGRQSTAISNRCITIYHHPDMSVTAALCHGLHLNDKLNLVTLGPLDYPPDLLADLDDTMKEPWFELGMIFERMSHMNKWLGSKITGADSEHTCDLYGDTNHGLLNDLAKQQPKLEIPLRNSVPTHRSLLNRPFKAIIKGHQVVMASYEGIMYCSNTMWAMRMSMRFMPLDVMVQRSYTYKANSWPWRLARFVTLNGSLANMMVGYDDETPTGALNLPLEYHENNKTIVHRFLCEKREEVVLSTMKKTHHVVFVSRSQLQNYGSMISRDCAGLPVEEQGCDTIDQGFDLLVEQMCLKYYYNSIEKGEGSVMVTDFPYLSLLTSSWGNFCIPGTNGGGFRYYQNLVDCNNMMEKMSHVYCIDERVNEENRDQSAYYKEMQEAIDTQIRTGTGPWFTNSNSNEPARITPKNLMGLVIAKLPCQEIASMMRANNLTSMNIILPQNVQSDNQLFGIATETQREYQFWYHNSNHLTTINKELLHMFMTGKCITTKYGTLVSHGANRVLGHCIVKLTLLQNAEMAPKYVRPIVHDNQTKQVVFKLPVIANFKMFLNGGEALIYKEVDMSLKMYRALSLRMLRPDTTIDDLLSYARTYSHTVAYSISKMTSQQPQMITKLMECCVCVFLESTRLNNATTRLTELINSTEFPLTKLSGLKDMAWFATIKMVTDVYKWLGVDVGIEQLLEMVSTVAKEAAGRIINNIDKLKAVRVSKVEHTDPLIMYDASADQTVISDHGPSKPVQFVQGVIKTLKLGKAAGYGMARSAQNLRDPRVDNLVAKPLAISKVVKQLEEHIGENKAEALREVMQDLHYDYPNSQLMEALIKVMENIDDKLKWRDMCYFGQIMGGEWHTVGANLAKKSKKPVNTCITLNQLDKEIKELQWMYPTECNHWKGKKIVFSTIGSRGDIEPYIAWAQVVAKLGSECKFLVPKDYVDYVNSYGFEALGLQVDSSKLINSCIQMEKHKWNPLQLYNELNEMFEIIEGMFKLNTTKLLQFCEGVNMMIETPFTHVGVQVAQKLRAPCLFSTAYPWEQQAGMTTRADSATIIEMLTGIAAFTPFRKHIEQWRHRTLQLHNPRGIMAHGSGNPLVYLHPKLTTWWKTSNTSACVGYANSCVKQVSEQDVELTKWAAEAKTIAVCFGSMTGDRRSSMTTKLMLSMQSQYRFLVVDGQTSYDQIKFPNMRQVSSCNYNLLFNAVEIVVTHGGSGTTHNALQHGCGVVIDPHFGDQFAWLKSVEQLGCGTSLEKLLKLDVNEQTSKLQQYTDTAQTLGGTVRAENFMVNLITNSEVLWQAASDHTTNLLANVVEPLVSLDLNCKNINNQLASGGLGKWADVEDTTVVITAEGPKFDKNHIKRSNQMEKGTGPQHNQGSSTTVHPQTGRNPEMGRNYKEHQSSHALTYVPTNDDLQLAAKAREERKEQKKQADATRRKIAVQLAEDRNRRKEAKEEKKEATQLRLEQSEPSKELETAASLAVETNPEGKPDGTHTLSKKSKEPKYPWGMSKDEDARGKEIISECVATAITEPPAAVYVTTTDTTIEPESMESQGERQAGPLRKAHEQCGTMDSKKLYTRTNLIYDLFEVEHTGINYAPFKIMSPTGQSVVLNPNEGTDCVFECLRMALTDEYTNDEDKSTIILRTCYQWMNIQTMPTTRQLEGLVRALHLHIGVQLPSCSINFPIGSATIEQVTYLEIIEGVLAAHCVLKKVSKPSVEFYTASNAPQMSFSINVMNAENAAIDDGLEPKLTMSSWALDLFNDSKCERWWAMMRTNYTYAEFMHKLESKNLVHTAKRMHAAMSVTNCTQSENILTVDEKVVANKWYWVTDGAEWYGAISRRVGERSLLITTASHYKWGELVVMVRTDNHLGWPIGLTVRERLARKIIVPGNQDVTALNKSTLYESRCKNYGVQLKGVQDTSCEYVAVFDYDNRSHHKYDDAAFLVSKGPSKSIGLGFDLTGDMWAKITNRTSAVRHMLNRGKLTLCMEFVDHQQRNTFASVLDASRVKYTLEGGSVYLATEEVSHAHSNLIQEWAVYMNASNGLVIPDRTLMERLKVGVPLQELVDQICPDINIKSAFGKRHPSKHTAVLTNDHARVKMPLTTIVKTEMETQDKYLVLRSNCIICELLPLTRGGGEEEPLFWRHGEELKVNSVTRWWNQPETEAPKTGFNKDKYLQINSEALTNWKAENTSVVQISTNPFNQAGDSTKMHYVGVTQWANVIDSQLGSPEIVDYDIMSMWDDTDFTDWNERFAPKNDVVIKSKATATEMRVTTKYTMVEYPTHSRPVLTKAANQEFNAVSGRLHNITTYRLKKYDLTREVRKFVDMYFDSSKRDKLKVYQTQQLTFNDAKVLDWLRDRPDSNKIAEELNNILAEGMQLHPINKLNVHLKLESLLKSEPASNLKQVKARALVWQCKGYCAIFSHVFKEVKVRLKDLLRPEIVYSDGLRADELAARVRLTTNVKFLLENDLAQQDKQTDHEIIKVEMEIYKLLGVCPHLVDLWKNCHHSWAYKSRTVAGVGDAMRLTGQATTAIGNAITNMLVHRRLVKTLGHNLRLFLVLGDDGLMFTTTWVDTTKLNNELKTNHNMMCKPSLSQTHGVFCCMMAAITDEGNCTLGPDVVRLRRRFECPNGVSEMTPDNVQARCMAYYMMLGATPEVTRAIQQQQLPIQPIKWYDADSIRSATMSKYNMDANQVLNEERLLLGMLSEPNSFAHKILHWHEGQ</sequence>
<dbReference type="GO" id="GO:0016556">
    <property type="term" value="P:mRNA modification"/>
    <property type="evidence" value="ECO:0007669"/>
    <property type="project" value="InterPro"/>
</dbReference>
<accession>A0A0P0FIB2</accession>
<dbReference type="RefSeq" id="YP_009506353.1">
    <property type="nucleotide sequence ID" value="NC_038422.1"/>
</dbReference>
<dbReference type="PROSITE" id="PS51743">
    <property type="entry name" value="ALPHAVIRUS_MT"/>
    <property type="match status" value="1"/>
</dbReference>
<dbReference type="Proteomes" id="UP000242189">
    <property type="component" value="Segment"/>
</dbReference>
<dbReference type="GO" id="GO:0005975">
    <property type="term" value="P:carbohydrate metabolic process"/>
    <property type="evidence" value="ECO:0007669"/>
    <property type="project" value="InterPro"/>
</dbReference>
<keyword evidence="4" id="KW-0547">Nucleotide-binding</keyword>
<evidence type="ECO:0000256" key="4">
    <source>
        <dbReference type="ARBA" id="ARBA00022741"/>
    </source>
</evidence>
<evidence type="ECO:0000259" key="10">
    <source>
        <dbReference type="PROSITE" id="PS50507"/>
    </source>
</evidence>
<dbReference type="SUPFAM" id="SSF56672">
    <property type="entry name" value="DNA/RNA polymerases"/>
    <property type="match status" value="1"/>
</dbReference>
<dbReference type="PANTHER" id="PTHR48050:SF19">
    <property type="entry name" value="GLYCOSYL TRANSFERASE FAMILY 28 C-TERMINAL DOMAIN-CONTAINING PROTEIN-RELATED"/>
    <property type="match status" value="1"/>
</dbReference>
<evidence type="ECO:0000256" key="5">
    <source>
        <dbReference type="ARBA" id="ARBA00022801"/>
    </source>
</evidence>
<comment type="catalytic activity">
    <reaction evidence="8">
        <text>ATP + H2O = ADP + phosphate + H(+)</text>
        <dbReference type="Rhea" id="RHEA:13065"/>
        <dbReference type="ChEBI" id="CHEBI:15377"/>
        <dbReference type="ChEBI" id="CHEBI:15378"/>
        <dbReference type="ChEBI" id="CHEBI:30616"/>
        <dbReference type="ChEBI" id="CHEBI:43474"/>
        <dbReference type="ChEBI" id="CHEBI:456216"/>
        <dbReference type="EC" id="3.6.4.13"/>
    </reaction>
</comment>
<feature type="region of interest" description="Disordered" evidence="9">
    <location>
        <begin position="3646"/>
        <end position="3714"/>
    </location>
</feature>
<feature type="compositionally biased region" description="Basic and acidic residues" evidence="9">
    <location>
        <begin position="3700"/>
        <end position="3714"/>
    </location>
</feature>
<keyword evidence="13" id="KW-1185">Reference proteome</keyword>
<keyword evidence="1" id="KW-0696">RNA-directed RNA polymerase</keyword>
<feature type="region of interest" description="Disordered" evidence="9">
    <location>
        <begin position="877"/>
        <end position="972"/>
    </location>
</feature>
<dbReference type="SUPFAM" id="SSF52540">
    <property type="entry name" value="P-loop containing nucleoside triphosphate hydrolases"/>
    <property type="match status" value="1"/>
</dbReference>
<dbReference type="GO" id="GO:0008174">
    <property type="term" value="F:mRNA methyltransferase activity"/>
    <property type="evidence" value="ECO:0007669"/>
    <property type="project" value="UniProtKB-UniRule"/>
</dbReference>
<dbReference type="GO" id="GO:0003723">
    <property type="term" value="F:RNA binding"/>
    <property type="evidence" value="ECO:0007669"/>
    <property type="project" value="InterPro"/>
</dbReference>
<keyword evidence="3" id="KW-0548">Nucleotidyltransferase</keyword>
<keyword evidence="5" id="KW-0378">Hydrolase</keyword>
<dbReference type="GO" id="GO:0039694">
    <property type="term" value="P:viral RNA genome replication"/>
    <property type="evidence" value="ECO:0007669"/>
    <property type="project" value="InterPro"/>
</dbReference>
<evidence type="ECO:0000256" key="7">
    <source>
        <dbReference type="ARBA" id="ARBA00022953"/>
    </source>
</evidence>
<dbReference type="Gene3D" id="3.40.50.2000">
    <property type="entry name" value="Glycogen Phosphorylase B"/>
    <property type="match status" value="2"/>
</dbReference>
<dbReference type="Pfam" id="PF01660">
    <property type="entry name" value="Vmethyltransf"/>
    <property type="match status" value="1"/>
</dbReference>
<dbReference type="PANTHER" id="PTHR48050">
    <property type="entry name" value="STEROL 3-BETA-GLUCOSYLTRANSFERASE"/>
    <property type="match status" value="1"/>
</dbReference>
<evidence type="ECO:0000256" key="1">
    <source>
        <dbReference type="ARBA" id="ARBA00022484"/>
    </source>
</evidence>
<proteinExistence type="predicted"/>
<dbReference type="GO" id="GO:0016787">
    <property type="term" value="F:hydrolase activity"/>
    <property type="evidence" value="ECO:0007669"/>
    <property type="project" value="UniProtKB-KW"/>
</dbReference>
<dbReference type="GeneID" id="37617204"/>
<dbReference type="PROSITE" id="PS50507">
    <property type="entry name" value="RDRP_SSRNA_POS"/>
    <property type="match status" value="1"/>
</dbReference>
<dbReference type="GO" id="GO:0005524">
    <property type="term" value="F:ATP binding"/>
    <property type="evidence" value="ECO:0007669"/>
    <property type="project" value="UniProtKB-KW"/>
</dbReference>
<dbReference type="CDD" id="cd23255">
    <property type="entry name" value="Endornaviridae_RdRp"/>
    <property type="match status" value="1"/>
</dbReference>
<dbReference type="InterPro" id="IPR043502">
    <property type="entry name" value="DNA/RNA_pol_sf"/>
</dbReference>
<dbReference type="GO" id="GO:0006396">
    <property type="term" value="P:RNA processing"/>
    <property type="evidence" value="ECO:0007669"/>
    <property type="project" value="InterPro"/>
</dbReference>
<evidence type="ECO:0000313" key="13">
    <source>
        <dbReference type="Proteomes" id="UP000242189"/>
    </source>
</evidence>
<evidence type="ECO:0000256" key="9">
    <source>
        <dbReference type="SAM" id="MobiDB-lite"/>
    </source>
</evidence>
<dbReference type="Pfam" id="PF01443">
    <property type="entry name" value="Viral_helicase1"/>
    <property type="match status" value="1"/>
</dbReference>